<sequence>MGVAAAALIVAPAAGAAPVAVAAADPVTVFETSFEDGETAPFGARGPVTLDVTTDDARTGTRSLRVSDRADGWQSVSLDLLAAPLSLEPGEYDISAWVKLDTGTPEDSTGFNFTVQQAPYATGEEQYLTVGQYQKPVSGDEWVEIGGTYVLTEGRTEAQLYVDVVSLAGAHPSFLIDDIRILGDAPADGGETPGDGEGPGDGDGETPGDGESPAPGPIVTIHETGFETGTDGWFGRGDAQVSVTDTEAYEGAQSLSVTGRTANWHGPAMNLFPLVNRGDTYEISAWVKLPEGTEGSTDIKFTVAQQPEAYVQVNEQVAVTADSWVFLSGTYEVP</sequence>
<evidence type="ECO:0000256" key="3">
    <source>
        <dbReference type="ARBA" id="ARBA00012590"/>
    </source>
</evidence>
<proteinExistence type="inferred from homology"/>
<reference evidence="10 11" key="1">
    <citation type="submission" date="2013-08" db="EMBL/GenBank/DDBJ databases">
        <title>Genome sequencing of Cellulomonas bogoriensis 69B4.</title>
        <authorList>
            <person name="Chen F."/>
            <person name="Li Y."/>
            <person name="Wang G."/>
        </authorList>
    </citation>
    <scope>NUCLEOTIDE SEQUENCE [LARGE SCALE GENOMIC DNA]</scope>
    <source>
        <strain evidence="10 11">69B4</strain>
    </source>
</reference>
<keyword evidence="4" id="KW-0624">Polysaccharide degradation</keyword>
<keyword evidence="8" id="KW-0732">Signal</keyword>
<name>A0A0A0BL00_9CELL</name>
<evidence type="ECO:0000256" key="6">
    <source>
        <dbReference type="ARBA" id="ARBA00023295"/>
    </source>
</evidence>
<evidence type="ECO:0000256" key="4">
    <source>
        <dbReference type="ARBA" id="ARBA00022651"/>
    </source>
</evidence>
<keyword evidence="4" id="KW-0119">Carbohydrate metabolism</keyword>
<dbReference type="Pfam" id="PF02018">
    <property type="entry name" value="CBM_4_9"/>
    <property type="match status" value="2"/>
</dbReference>
<evidence type="ECO:0000259" key="9">
    <source>
        <dbReference type="Pfam" id="PF02018"/>
    </source>
</evidence>
<feature type="compositionally biased region" description="Acidic residues" evidence="7">
    <location>
        <begin position="198"/>
        <end position="208"/>
    </location>
</feature>
<dbReference type="PANTHER" id="PTHR31490">
    <property type="entry name" value="GLYCOSYL HYDROLASE"/>
    <property type="match status" value="1"/>
</dbReference>
<dbReference type="GO" id="GO:0031176">
    <property type="term" value="F:endo-1,4-beta-xylanase activity"/>
    <property type="evidence" value="ECO:0007669"/>
    <property type="project" value="UniProtKB-EC"/>
</dbReference>
<feature type="chain" id="PRO_5001967334" description="endo-1,4-beta-xylanase" evidence="8">
    <location>
        <begin position="23"/>
        <end position="334"/>
    </location>
</feature>
<dbReference type="GO" id="GO:0045493">
    <property type="term" value="P:xylan catabolic process"/>
    <property type="evidence" value="ECO:0007669"/>
    <property type="project" value="UniProtKB-KW"/>
</dbReference>
<comment type="catalytic activity">
    <reaction evidence="1">
        <text>Endohydrolysis of (1-&gt;4)-beta-D-xylosidic linkages in xylans.</text>
        <dbReference type="EC" id="3.2.1.8"/>
    </reaction>
</comment>
<evidence type="ECO:0000256" key="7">
    <source>
        <dbReference type="SAM" id="MobiDB-lite"/>
    </source>
</evidence>
<dbReference type="InterPro" id="IPR008979">
    <property type="entry name" value="Galactose-bd-like_sf"/>
</dbReference>
<dbReference type="Gene3D" id="2.60.120.260">
    <property type="entry name" value="Galactose-binding domain-like"/>
    <property type="match status" value="2"/>
</dbReference>
<evidence type="ECO:0000256" key="1">
    <source>
        <dbReference type="ARBA" id="ARBA00000681"/>
    </source>
</evidence>
<dbReference type="InterPro" id="IPR044846">
    <property type="entry name" value="GH10"/>
</dbReference>
<evidence type="ECO:0000256" key="2">
    <source>
        <dbReference type="ARBA" id="ARBA00007495"/>
    </source>
</evidence>
<evidence type="ECO:0000313" key="11">
    <source>
        <dbReference type="Proteomes" id="UP000054314"/>
    </source>
</evidence>
<feature type="signal peptide" evidence="8">
    <location>
        <begin position="1"/>
        <end position="22"/>
    </location>
</feature>
<organism evidence="10 11">
    <name type="scientific">Cellulomonas bogoriensis 69B4 = DSM 16987</name>
    <dbReference type="NCBI Taxonomy" id="1386082"/>
    <lineage>
        <taxon>Bacteria</taxon>
        <taxon>Bacillati</taxon>
        <taxon>Actinomycetota</taxon>
        <taxon>Actinomycetes</taxon>
        <taxon>Micrococcales</taxon>
        <taxon>Cellulomonadaceae</taxon>
        <taxon>Cellulomonas</taxon>
    </lineage>
</organism>
<keyword evidence="6" id="KW-0326">Glycosidase</keyword>
<evidence type="ECO:0000256" key="8">
    <source>
        <dbReference type="SAM" id="SignalP"/>
    </source>
</evidence>
<accession>A0A0A0BL00</accession>
<feature type="non-terminal residue" evidence="10">
    <location>
        <position position="334"/>
    </location>
</feature>
<gene>
    <name evidence="10" type="ORF">N869_10650</name>
</gene>
<feature type="region of interest" description="Disordered" evidence="7">
    <location>
        <begin position="185"/>
        <end position="218"/>
    </location>
</feature>
<dbReference type="EC" id="3.2.1.8" evidence="3"/>
<evidence type="ECO:0000313" key="10">
    <source>
        <dbReference type="EMBL" id="KGM08555.1"/>
    </source>
</evidence>
<dbReference type="AlphaFoldDB" id="A0A0A0BL00"/>
<keyword evidence="4" id="KW-0858">Xylan degradation</keyword>
<protein>
    <recommendedName>
        <fullName evidence="3">endo-1,4-beta-xylanase</fullName>
        <ecNumber evidence="3">3.2.1.8</ecNumber>
    </recommendedName>
</protein>
<dbReference type="EMBL" id="AXCZ01000294">
    <property type="protein sequence ID" value="KGM08555.1"/>
    <property type="molecule type" value="Genomic_DNA"/>
</dbReference>
<comment type="caution">
    <text evidence="10">The sequence shown here is derived from an EMBL/GenBank/DDBJ whole genome shotgun (WGS) entry which is preliminary data.</text>
</comment>
<keyword evidence="5" id="KW-0378">Hydrolase</keyword>
<dbReference type="SUPFAM" id="SSF49785">
    <property type="entry name" value="Galactose-binding domain-like"/>
    <property type="match status" value="2"/>
</dbReference>
<dbReference type="InterPro" id="IPR003305">
    <property type="entry name" value="CenC_carb-bd"/>
</dbReference>
<feature type="domain" description="CBM-cenC" evidence="9">
    <location>
        <begin position="221"/>
        <end position="334"/>
    </location>
</feature>
<comment type="similarity">
    <text evidence="2">Belongs to the glycosyl hydrolase 10 (cellulase F) family.</text>
</comment>
<evidence type="ECO:0000256" key="5">
    <source>
        <dbReference type="ARBA" id="ARBA00022801"/>
    </source>
</evidence>
<feature type="domain" description="CBM-cenC" evidence="9">
    <location>
        <begin position="29"/>
        <end position="163"/>
    </location>
</feature>
<dbReference type="PANTHER" id="PTHR31490:SF88">
    <property type="entry name" value="BETA-XYLANASE"/>
    <property type="match status" value="1"/>
</dbReference>
<dbReference type="Proteomes" id="UP000054314">
    <property type="component" value="Unassembled WGS sequence"/>
</dbReference>
<keyword evidence="11" id="KW-1185">Reference proteome</keyword>